<protein>
    <submittedName>
        <fullName evidence="1">Regulator of G protein signaling domain-containing protein</fullName>
    </submittedName>
</protein>
<organism evidence="1 2">
    <name type="scientific">Lipomyces kononenkoae</name>
    <name type="common">Yeast</name>
    <dbReference type="NCBI Taxonomy" id="34357"/>
    <lineage>
        <taxon>Eukaryota</taxon>
        <taxon>Fungi</taxon>
        <taxon>Dikarya</taxon>
        <taxon>Ascomycota</taxon>
        <taxon>Saccharomycotina</taxon>
        <taxon>Lipomycetes</taxon>
        <taxon>Lipomycetales</taxon>
        <taxon>Lipomycetaceae</taxon>
        <taxon>Lipomyces</taxon>
    </lineage>
</organism>
<evidence type="ECO:0000313" key="2">
    <source>
        <dbReference type="Proteomes" id="UP001433508"/>
    </source>
</evidence>
<keyword evidence="2" id="KW-1185">Reference proteome</keyword>
<dbReference type="EMBL" id="MU971337">
    <property type="protein sequence ID" value="KAK9240943.1"/>
    <property type="molecule type" value="Genomic_DNA"/>
</dbReference>
<comment type="caution">
    <text evidence="1">The sequence shown here is derived from an EMBL/GenBank/DDBJ whole genome shotgun (WGS) entry which is preliminary data.</text>
</comment>
<name>A0ACC3TAI2_LIPKO</name>
<feature type="non-terminal residue" evidence="1">
    <location>
        <position position="512"/>
    </location>
</feature>
<proteinExistence type="predicted"/>
<gene>
    <name evidence="1" type="ORF">V1525DRAFT_441873</name>
</gene>
<dbReference type="Proteomes" id="UP001433508">
    <property type="component" value="Unassembled WGS sequence"/>
</dbReference>
<accession>A0ACC3TAI2</accession>
<sequence>MLLQAARLLRCTGDGRPFYDELTTVFATLISSLSLQPHTVGLFHVEYDFSFTSGEAISNLAELKLQQQNKTIDVSGRVITSTTITTYQIDLRSCAELMQLFLNARLIRCANDPEKGKFKQDMLFQLTPKGIAIVDAFSQRHGVVSPNVVDLLKSQHNSMKLVTLERNPTSDQISTSETVIGIIFQRFAGRKPNTNPWHNAQSHHIPTHPPESTDTDVSSISDIYIESSAGVHVHDSKRIHLKEYHNCFSGMAAKFWLMDCTSVIYAYEAQMILTAFLQYELVKAADSRSMAFGEKFVMEKNAYYFMSEKGKDLAGWLRTGSGQPHKYAVHNRPQSPASTPQRQSSTTGGGNNKHSRLEHILDDPALRLLFREHLAENFCDENLTFYLESEKLLAEFHELEKTRFPTLDKVNVCLSEAWVVYHAFLAPGSASEVNIDHLLRQRVRERMTAEEFISLPTSGSQQTEPVSTSVNKLIEIVKLLDEVRRQVFRLMASDSVPKFMRTSKFLELGIEV</sequence>
<evidence type="ECO:0000313" key="1">
    <source>
        <dbReference type="EMBL" id="KAK9240943.1"/>
    </source>
</evidence>
<reference evidence="2" key="1">
    <citation type="journal article" date="2024" name="Front. Bioeng. Biotechnol.">
        <title>Genome-scale model development and genomic sequencing of the oleaginous clade Lipomyces.</title>
        <authorList>
            <person name="Czajka J.J."/>
            <person name="Han Y."/>
            <person name="Kim J."/>
            <person name="Mondo S.J."/>
            <person name="Hofstad B.A."/>
            <person name="Robles A."/>
            <person name="Haridas S."/>
            <person name="Riley R."/>
            <person name="LaButti K."/>
            <person name="Pangilinan J."/>
            <person name="Andreopoulos W."/>
            <person name="Lipzen A."/>
            <person name="Yan J."/>
            <person name="Wang M."/>
            <person name="Ng V."/>
            <person name="Grigoriev I.V."/>
            <person name="Spatafora J.W."/>
            <person name="Magnuson J.K."/>
            <person name="Baker S.E."/>
            <person name="Pomraning K.R."/>
        </authorList>
    </citation>
    <scope>NUCLEOTIDE SEQUENCE [LARGE SCALE GENOMIC DNA]</scope>
    <source>
        <strain evidence="2">CBS 7786</strain>
    </source>
</reference>